<comment type="caution">
    <text evidence="1">The sequence shown here is derived from an EMBL/GenBank/DDBJ whole genome shotgun (WGS) entry which is preliminary data.</text>
</comment>
<proteinExistence type="predicted"/>
<sequence length="147" mass="16300">MSKTNALIKLAEAPRFRKINHELANRENKFDTPGEQLVLFPAGAAPSARRLIPPHLTCVFPREKCDGLVPAFVKGLWRVVAGSRPRIRAVPGIPPPKYFSRDPSNATWKLVGFNGPFIIRTFFALSGRPATCQIATSRLLVQTVHCK</sequence>
<evidence type="ECO:0000313" key="2">
    <source>
        <dbReference type="Proteomes" id="UP000719412"/>
    </source>
</evidence>
<name>A0A8J6H3Q3_TENMO</name>
<evidence type="ECO:0000313" key="1">
    <source>
        <dbReference type="EMBL" id="KAH0807604.1"/>
    </source>
</evidence>
<dbReference type="EMBL" id="JABDTM020030008">
    <property type="protein sequence ID" value="KAH0807604.1"/>
    <property type="molecule type" value="Genomic_DNA"/>
</dbReference>
<protein>
    <submittedName>
        <fullName evidence="1">Uncharacterized protein</fullName>
    </submittedName>
</protein>
<accession>A0A8J6H3Q3</accession>
<reference evidence="1" key="2">
    <citation type="submission" date="2021-08" db="EMBL/GenBank/DDBJ databases">
        <authorList>
            <person name="Eriksson T."/>
        </authorList>
    </citation>
    <scope>NUCLEOTIDE SEQUENCE</scope>
    <source>
        <strain evidence="1">Stoneville</strain>
        <tissue evidence="1">Whole head</tissue>
    </source>
</reference>
<keyword evidence="2" id="KW-1185">Reference proteome</keyword>
<reference evidence="1" key="1">
    <citation type="journal article" date="2020" name="J Insects Food Feed">
        <title>The yellow mealworm (Tenebrio molitor) genome: a resource for the emerging insects as food and feed industry.</title>
        <authorList>
            <person name="Eriksson T."/>
            <person name="Andere A."/>
            <person name="Kelstrup H."/>
            <person name="Emery V."/>
            <person name="Picard C."/>
        </authorList>
    </citation>
    <scope>NUCLEOTIDE SEQUENCE</scope>
    <source>
        <strain evidence="1">Stoneville</strain>
        <tissue evidence="1">Whole head</tissue>
    </source>
</reference>
<organism evidence="1 2">
    <name type="scientific">Tenebrio molitor</name>
    <name type="common">Yellow mealworm beetle</name>
    <dbReference type="NCBI Taxonomy" id="7067"/>
    <lineage>
        <taxon>Eukaryota</taxon>
        <taxon>Metazoa</taxon>
        <taxon>Ecdysozoa</taxon>
        <taxon>Arthropoda</taxon>
        <taxon>Hexapoda</taxon>
        <taxon>Insecta</taxon>
        <taxon>Pterygota</taxon>
        <taxon>Neoptera</taxon>
        <taxon>Endopterygota</taxon>
        <taxon>Coleoptera</taxon>
        <taxon>Polyphaga</taxon>
        <taxon>Cucujiformia</taxon>
        <taxon>Tenebrionidae</taxon>
        <taxon>Tenebrio</taxon>
    </lineage>
</organism>
<dbReference type="AlphaFoldDB" id="A0A8J6H3Q3"/>
<gene>
    <name evidence="1" type="ORF">GEV33_015187</name>
</gene>
<dbReference type="Proteomes" id="UP000719412">
    <property type="component" value="Unassembled WGS sequence"/>
</dbReference>